<feature type="compositionally biased region" description="Acidic residues" evidence="1">
    <location>
        <begin position="483"/>
        <end position="499"/>
    </location>
</feature>
<evidence type="ECO:0000313" key="2">
    <source>
        <dbReference type="EMBL" id="EFA84996.1"/>
    </source>
</evidence>
<dbReference type="RefSeq" id="XP_020437106.1">
    <property type="nucleotide sequence ID" value="XM_020572989.1"/>
</dbReference>
<comment type="caution">
    <text evidence="2">The sequence shown here is derived from an EMBL/GenBank/DDBJ whole genome shotgun (WGS) entry which is preliminary data.</text>
</comment>
<dbReference type="EMBL" id="ADBJ01000008">
    <property type="protein sequence ID" value="EFA84996.1"/>
    <property type="molecule type" value="Genomic_DNA"/>
</dbReference>
<organism evidence="2 3">
    <name type="scientific">Heterostelium pallidum (strain ATCC 26659 / Pp 5 / PN500)</name>
    <name type="common">Cellular slime mold</name>
    <name type="synonym">Polysphondylium pallidum</name>
    <dbReference type="NCBI Taxonomy" id="670386"/>
    <lineage>
        <taxon>Eukaryota</taxon>
        <taxon>Amoebozoa</taxon>
        <taxon>Evosea</taxon>
        <taxon>Eumycetozoa</taxon>
        <taxon>Dictyostelia</taxon>
        <taxon>Acytosteliales</taxon>
        <taxon>Acytosteliaceae</taxon>
        <taxon>Heterostelium</taxon>
    </lineage>
</organism>
<gene>
    <name evidence="2" type="ORF">PPL_01990</name>
</gene>
<dbReference type="AlphaFoldDB" id="D3B122"/>
<feature type="region of interest" description="Disordered" evidence="1">
    <location>
        <begin position="478"/>
        <end position="499"/>
    </location>
</feature>
<reference evidence="2 3" key="1">
    <citation type="journal article" date="2011" name="Genome Res.">
        <title>Phylogeny-wide analysis of social amoeba genomes highlights ancient origins for complex intercellular communication.</title>
        <authorList>
            <person name="Heidel A.J."/>
            <person name="Lawal H.M."/>
            <person name="Felder M."/>
            <person name="Schilde C."/>
            <person name="Helps N.R."/>
            <person name="Tunggal B."/>
            <person name="Rivero F."/>
            <person name="John U."/>
            <person name="Schleicher M."/>
            <person name="Eichinger L."/>
            <person name="Platzer M."/>
            <person name="Noegel A.A."/>
            <person name="Schaap P."/>
            <person name="Gloeckner G."/>
        </authorList>
    </citation>
    <scope>NUCLEOTIDE SEQUENCE [LARGE SCALE GENOMIC DNA]</scope>
    <source>
        <strain evidence="3">ATCC 26659 / Pp 5 / PN500</strain>
    </source>
</reference>
<evidence type="ECO:0000313" key="3">
    <source>
        <dbReference type="Proteomes" id="UP000001396"/>
    </source>
</evidence>
<dbReference type="Proteomes" id="UP000001396">
    <property type="component" value="Unassembled WGS sequence"/>
</dbReference>
<dbReference type="InParanoid" id="D3B122"/>
<evidence type="ECO:0000256" key="1">
    <source>
        <dbReference type="SAM" id="MobiDB-lite"/>
    </source>
</evidence>
<keyword evidence="3" id="KW-1185">Reference proteome</keyword>
<sequence length="499" mass="57852">MTTKEILDKQQIFSRDELEKLKRDELVQLSVKYSLKHNGLRKDVLIDSILKYQEHINDIKSKLVTNNPIEQYHRGTVEYRLPTLIINRIIRDLWHEDIDLCLNTDNLRRNYRWLLSIALVSKEFFKLISSLFSSFKTKPNNRIENADTFYLAHHLRSSVLSPHSVLKNIGDLTISIQVFSAITKKSVCAPIELGLIFNNVRRFCMSNDNGNWRPSPIQAQQCKSIVQYMPNIESLVFLQAYIGLDLLQSIKTLPRLTSLDISKSEFPKIAQFTSDLLSHSIKKLKLPMRYNSPYKSILSDQHQLTTFGIGRITLAQIQMISGHFMHFTKLIIKKLNEEMIAKFEKLLCLPDCKVRTLITDTIYVWIERVLNQNQLIDTIDVNCDLDDTFALVSKSPSIKRFIFSHNKDITTDQYKLGIDNHATGFAHVKSKSFIYRAVGYAAKIYNVSENQDDNTAVESTYPHLKFLYYRIESVSSYSRSDEYSESDIDDFDFNDDSDE</sequence>
<accession>D3B122</accession>
<protein>
    <submittedName>
        <fullName evidence="2">Uncharacterized protein</fullName>
    </submittedName>
</protein>
<proteinExistence type="predicted"/>
<name>D3B122_HETP5</name>
<dbReference type="GeneID" id="31357516"/>